<dbReference type="Pfam" id="PF08240">
    <property type="entry name" value="ADH_N"/>
    <property type="match status" value="1"/>
</dbReference>
<sequence length="311" mass="31110">MRAVVYDRFGGPEVLHLGQVPEPEAGPGRVRVRVEAVGLNPFDGTVRSGAMESAFRTRLPGVPGLEVAGVVDQVGDGVTGVAVGDRVMGWTSRGAAELAVLKRWARVPDGVDPAQAAALPVAGEAARRALRILAPRPAETLLVHGASGGVGGIATQLAVAAGVRVVGTASAARQDRVAGFGATPTTYGPGLVRRVRALLALTGTAPAVDAVLDAAGAGVLPDSIELRGGTDRVLTLADPEGPALGVELSERAEPSSDDLADLAALVARGEVSVPVAAVLPLAEAARAAELVDGGHAGGKVVLVPTGPGDAR</sequence>
<evidence type="ECO:0000259" key="2">
    <source>
        <dbReference type="SMART" id="SM00829"/>
    </source>
</evidence>
<comment type="caution">
    <text evidence="3">The sequence shown here is derived from an EMBL/GenBank/DDBJ whole genome shotgun (WGS) entry which is preliminary data.</text>
</comment>
<dbReference type="Gene3D" id="3.40.50.720">
    <property type="entry name" value="NAD(P)-binding Rossmann-like Domain"/>
    <property type="match status" value="1"/>
</dbReference>
<evidence type="ECO:0000256" key="1">
    <source>
        <dbReference type="ARBA" id="ARBA00022857"/>
    </source>
</evidence>
<keyword evidence="1" id="KW-0521">NADP</keyword>
<dbReference type="EMBL" id="JAMTCS010000015">
    <property type="protein sequence ID" value="MCP2266938.1"/>
    <property type="molecule type" value="Genomic_DNA"/>
</dbReference>
<dbReference type="PANTHER" id="PTHR44154:SF1">
    <property type="entry name" value="QUINONE OXIDOREDUCTASE"/>
    <property type="match status" value="1"/>
</dbReference>
<dbReference type="SUPFAM" id="SSF51735">
    <property type="entry name" value="NAD(P)-binding Rossmann-fold domains"/>
    <property type="match status" value="1"/>
</dbReference>
<accession>A0A9X2G7D6</accession>
<dbReference type="CDD" id="cd05289">
    <property type="entry name" value="MDR_like_2"/>
    <property type="match status" value="1"/>
</dbReference>
<evidence type="ECO:0000313" key="4">
    <source>
        <dbReference type="Proteomes" id="UP001139493"/>
    </source>
</evidence>
<dbReference type="InterPro" id="IPR036291">
    <property type="entry name" value="NAD(P)-bd_dom_sf"/>
</dbReference>
<dbReference type="InterPro" id="IPR013154">
    <property type="entry name" value="ADH-like_N"/>
</dbReference>
<dbReference type="Pfam" id="PF13602">
    <property type="entry name" value="ADH_zinc_N_2"/>
    <property type="match status" value="1"/>
</dbReference>
<feature type="domain" description="Enoyl reductase (ER)" evidence="2">
    <location>
        <begin position="10"/>
        <end position="302"/>
    </location>
</feature>
<dbReference type="Gene3D" id="3.90.180.10">
    <property type="entry name" value="Medium-chain alcohol dehydrogenases, catalytic domain"/>
    <property type="match status" value="1"/>
</dbReference>
<keyword evidence="4" id="KW-1185">Reference proteome</keyword>
<dbReference type="InterPro" id="IPR020843">
    <property type="entry name" value="ER"/>
</dbReference>
<proteinExistence type="predicted"/>
<dbReference type="PANTHER" id="PTHR44154">
    <property type="entry name" value="QUINONE OXIDOREDUCTASE"/>
    <property type="match status" value="1"/>
</dbReference>
<organism evidence="3 4">
    <name type="scientific">Promicromonospora thailandica</name>
    <dbReference type="NCBI Taxonomy" id="765201"/>
    <lineage>
        <taxon>Bacteria</taxon>
        <taxon>Bacillati</taxon>
        <taxon>Actinomycetota</taxon>
        <taxon>Actinomycetes</taxon>
        <taxon>Micrococcales</taxon>
        <taxon>Promicromonosporaceae</taxon>
        <taxon>Promicromonospora</taxon>
    </lineage>
</organism>
<dbReference type="InterPro" id="IPR011032">
    <property type="entry name" value="GroES-like_sf"/>
</dbReference>
<dbReference type="Proteomes" id="UP001139493">
    <property type="component" value="Unassembled WGS sequence"/>
</dbReference>
<evidence type="ECO:0000313" key="3">
    <source>
        <dbReference type="EMBL" id="MCP2266938.1"/>
    </source>
</evidence>
<gene>
    <name evidence="3" type="ORF">APR03_004310</name>
</gene>
<protein>
    <submittedName>
        <fullName evidence="3">NADPH:quinone reductase</fullName>
    </submittedName>
</protein>
<reference evidence="3" key="1">
    <citation type="submission" date="2022-06" db="EMBL/GenBank/DDBJ databases">
        <title>Genomic Encyclopedia of Archaeal and Bacterial Type Strains, Phase II (KMG-II): from individual species to whole genera.</title>
        <authorList>
            <person name="Goeker M."/>
        </authorList>
    </citation>
    <scope>NUCLEOTIDE SEQUENCE</scope>
    <source>
        <strain evidence="3">DSM 26652</strain>
    </source>
</reference>
<dbReference type="SUPFAM" id="SSF50129">
    <property type="entry name" value="GroES-like"/>
    <property type="match status" value="1"/>
</dbReference>
<name>A0A9X2G7D6_9MICO</name>
<dbReference type="RefSeq" id="WP_253839221.1">
    <property type="nucleotide sequence ID" value="NZ_JAMTCS010000015.1"/>
</dbReference>
<dbReference type="InterPro" id="IPR051603">
    <property type="entry name" value="Zinc-ADH_QOR/CCCR"/>
</dbReference>
<dbReference type="GO" id="GO:0016491">
    <property type="term" value="F:oxidoreductase activity"/>
    <property type="evidence" value="ECO:0007669"/>
    <property type="project" value="InterPro"/>
</dbReference>
<dbReference type="AlphaFoldDB" id="A0A9X2G7D6"/>
<dbReference type="SMART" id="SM00829">
    <property type="entry name" value="PKS_ER"/>
    <property type="match status" value="1"/>
</dbReference>